<reference evidence="1 2" key="1">
    <citation type="journal article" date="2016" name="Nat. Commun.">
        <title>Thousands of microbial genomes shed light on interconnected biogeochemical processes in an aquifer system.</title>
        <authorList>
            <person name="Anantharaman K."/>
            <person name="Brown C.T."/>
            <person name="Hug L.A."/>
            <person name="Sharon I."/>
            <person name="Castelle C.J."/>
            <person name="Probst A.J."/>
            <person name="Thomas B.C."/>
            <person name="Singh A."/>
            <person name="Wilkins M.J."/>
            <person name="Karaoz U."/>
            <person name="Brodie E.L."/>
            <person name="Williams K.H."/>
            <person name="Hubbard S.S."/>
            <person name="Banfield J.F."/>
        </authorList>
    </citation>
    <scope>NUCLEOTIDE SEQUENCE [LARGE SCALE GENOMIC DNA]</scope>
</reference>
<accession>A0A1F4U3W4</accession>
<evidence type="ECO:0000313" key="1">
    <source>
        <dbReference type="EMBL" id="OGC39559.1"/>
    </source>
</evidence>
<dbReference type="EMBL" id="MEUJ01000008">
    <property type="protein sequence ID" value="OGC39559.1"/>
    <property type="molecule type" value="Genomic_DNA"/>
</dbReference>
<name>A0A1F4U3W4_UNCSA</name>
<evidence type="ECO:0008006" key="3">
    <source>
        <dbReference type="Google" id="ProtNLM"/>
    </source>
</evidence>
<evidence type="ECO:0000313" key="2">
    <source>
        <dbReference type="Proteomes" id="UP000179242"/>
    </source>
</evidence>
<dbReference type="AlphaFoldDB" id="A0A1F4U3W4"/>
<gene>
    <name evidence="1" type="ORF">A2438_08395</name>
</gene>
<organism evidence="1 2">
    <name type="scientific">candidate division WOR-1 bacterium RIFOXYC2_FULL_46_14</name>
    <dbReference type="NCBI Taxonomy" id="1802587"/>
    <lineage>
        <taxon>Bacteria</taxon>
        <taxon>Bacillati</taxon>
        <taxon>Saganbacteria</taxon>
    </lineage>
</organism>
<protein>
    <recommendedName>
        <fullName evidence="3">DUF5678 domain-containing protein</fullName>
    </recommendedName>
</protein>
<sequence>MTKDRFIEKSESIYSKVKTKLEKTHKGDVIAIEPGSADYTIGKDTLDAALKAKKQHPNKIFYFLRIGFPSVHKLR</sequence>
<proteinExistence type="predicted"/>
<dbReference type="Proteomes" id="UP000179242">
    <property type="component" value="Unassembled WGS sequence"/>
</dbReference>
<comment type="caution">
    <text evidence="1">The sequence shown here is derived from an EMBL/GenBank/DDBJ whole genome shotgun (WGS) entry which is preliminary data.</text>
</comment>